<organism evidence="1 2">
    <name type="scientific">Flexivirga caeni</name>
    <dbReference type="NCBI Taxonomy" id="2294115"/>
    <lineage>
        <taxon>Bacteria</taxon>
        <taxon>Bacillati</taxon>
        <taxon>Actinomycetota</taxon>
        <taxon>Actinomycetes</taxon>
        <taxon>Micrococcales</taxon>
        <taxon>Dermacoccaceae</taxon>
        <taxon>Flexivirga</taxon>
    </lineage>
</organism>
<dbReference type="OrthoDB" id="3199600at2"/>
<evidence type="ECO:0000313" key="2">
    <source>
        <dbReference type="Proteomes" id="UP000271678"/>
    </source>
</evidence>
<comment type="caution">
    <text evidence="1">The sequence shown here is derived from an EMBL/GenBank/DDBJ whole genome shotgun (WGS) entry which is preliminary data.</text>
</comment>
<accession>A0A3M9MJ80</accession>
<sequence length="234" mass="26291">MATTHPAQESGTSLTHRLRHVRWIAGGTASGKSTVAAGLVREFGVELYSGDRAEQQWIARAVPHRQPRFFALRDQRPGDNWRGRTGKQAFEAMPGRSGETVGFLVEDLLARPAERPVVVDYFGILPRDLAPLLERPEQAVFLVPTPQFRRAALRRRYADPRRARANWGDLDPADVIRTRLERDALWDAEVTEQAHDLGLPIMTVDGACSAERIIDRLGRQFGVRADSHEKRPTT</sequence>
<evidence type="ECO:0000313" key="1">
    <source>
        <dbReference type="EMBL" id="RNI25227.1"/>
    </source>
</evidence>
<dbReference type="SUPFAM" id="SSF52540">
    <property type="entry name" value="P-loop containing nucleoside triphosphate hydrolases"/>
    <property type="match status" value="1"/>
</dbReference>
<protein>
    <recommendedName>
        <fullName evidence="3">Dephospho-CoA kinase</fullName>
    </recommendedName>
</protein>
<dbReference type="Proteomes" id="UP000271678">
    <property type="component" value="Unassembled WGS sequence"/>
</dbReference>
<proteinExistence type="predicted"/>
<dbReference type="Gene3D" id="3.40.50.300">
    <property type="entry name" value="P-loop containing nucleotide triphosphate hydrolases"/>
    <property type="match status" value="1"/>
</dbReference>
<gene>
    <name evidence="1" type="ORF">EFY87_00880</name>
</gene>
<name>A0A3M9MJ80_9MICO</name>
<dbReference type="EMBL" id="RJJQ01000001">
    <property type="protein sequence ID" value="RNI25227.1"/>
    <property type="molecule type" value="Genomic_DNA"/>
</dbReference>
<dbReference type="RefSeq" id="WP_123269418.1">
    <property type="nucleotide sequence ID" value="NZ_RJJQ01000001.1"/>
</dbReference>
<keyword evidence="2" id="KW-1185">Reference proteome</keyword>
<evidence type="ECO:0008006" key="3">
    <source>
        <dbReference type="Google" id="ProtNLM"/>
    </source>
</evidence>
<dbReference type="AlphaFoldDB" id="A0A3M9MJ80"/>
<reference evidence="1 2" key="1">
    <citation type="submission" date="2018-11" db="EMBL/GenBank/DDBJ databases">
        <title>Draft genome of Simplicispira Flexivirga sp. BO-16.</title>
        <authorList>
            <person name="Im W.T."/>
        </authorList>
    </citation>
    <scope>NUCLEOTIDE SEQUENCE [LARGE SCALE GENOMIC DNA]</scope>
    <source>
        <strain evidence="1 2">BO-16</strain>
    </source>
</reference>
<dbReference type="InterPro" id="IPR027417">
    <property type="entry name" value="P-loop_NTPase"/>
</dbReference>